<dbReference type="GO" id="GO:0000212">
    <property type="term" value="P:meiotic spindle organization"/>
    <property type="evidence" value="ECO:0007669"/>
    <property type="project" value="InterPro"/>
</dbReference>
<dbReference type="GO" id="GO:0042138">
    <property type="term" value="P:meiotic DNA double-strand break formation"/>
    <property type="evidence" value="ECO:0007669"/>
    <property type="project" value="InterPro"/>
</dbReference>
<reference evidence="2" key="1">
    <citation type="submission" date="2018-01" db="EMBL/GenBank/DDBJ databases">
        <authorList>
            <person name="Mao J.F."/>
        </authorList>
    </citation>
    <scope>NUCLEOTIDE SEQUENCE</scope>
    <source>
        <strain evidence="2">Huo1</strain>
        <tissue evidence="2">Leaf</tissue>
    </source>
</reference>
<evidence type="ECO:0000313" key="3">
    <source>
        <dbReference type="Proteomes" id="UP000298416"/>
    </source>
</evidence>
<dbReference type="Proteomes" id="UP000298416">
    <property type="component" value="Unassembled WGS sequence"/>
</dbReference>
<dbReference type="InterPro" id="IPR037500">
    <property type="entry name" value="Msp1"/>
</dbReference>
<organism evidence="2">
    <name type="scientific">Salvia splendens</name>
    <name type="common">Scarlet sage</name>
    <dbReference type="NCBI Taxonomy" id="180675"/>
    <lineage>
        <taxon>Eukaryota</taxon>
        <taxon>Viridiplantae</taxon>
        <taxon>Streptophyta</taxon>
        <taxon>Embryophyta</taxon>
        <taxon>Tracheophyta</taxon>
        <taxon>Spermatophyta</taxon>
        <taxon>Magnoliopsida</taxon>
        <taxon>eudicotyledons</taxon>
        <taxon>Gunneridae</taxon>
        <taxon>Pentapetalae</taxon>
        <taxon>asterids</taxon>
        <taxon>lamiids</taxon>
        <taxon>Lamiales</taxon>
        <taxon>Lamiaceae</taxon>
        <taxon>Nepetoideae</taxon>
        <taxon>Mentheae</taxon>
        <taxon>Salviinae</taxon>
        <taxon>Salvia</taxon>
        <taxon>Salvia subgen. Calosphace</taxon>
        <taxon>core Calosphace</taxon>
    </lineage>
</organism>
<feature type="compositionally biased region" description="Basic and acidic residues" evidence="1">
    <location>
        <begin position="38"/>
        <end position="57"/>
    </location>
</feature>
<comment type="caution">
    <text evidence="2">The sequence shown here is derived from an EMBL/GenBank/DDBJ whole genome shotgun (WGS) entry which is preliminary data.</text>
</comment>
<dbReference type="PANTHER" id="PTHR35768:SF1">
    <property type="entry name" value="PROTEIN MULTIPOLAR SPINDLE 1"/>
    <property type="match status" value="1"/>
</dbReference>
<dbReference type="AlphaFoldDB" id="A0A8X8Y802"/>
<evidence type="ECO:0000313" key="2">
    <source>
        <dbReference type="EMBL" id="KAG6427791.1"/>
    </source>
</evidence>
<sequence>MENSSIELDPSLKLAIAMALAHSRRRQGLPPSAATTSAHHDDSRAKSGDNSEADAIKWKNKAKQRKGEILKLKEDLKIAEGEFTFLLILRSFCI</sequence>
<dbReference type="PANTHER" id="PTHR35768">
    <property type="entry name" value="PROTEIN MULTIPOLAR SPINDLE 1"/>
    <property type="match status" value="1"/>
</dbReference>
<evidence type="ECO:0000256" key="1">
    <source>
        <dbReference type="SAM" id="MobiDB-lite"/>
    </source>
</evidence>
<dbReference type="GO" id="GO:0007059">
    <property type="term" value="P:chromosome segregation"/>
    <property type="evidence" value="ECO:0007669"/>
    <property type="project" value="TreeGrafter"/>
</dbReference>
<feature type="region of interest" description="Disordered" evidence="1">
    <location>
        <begin position="25"/>
        <end position="59"/>
    </location>
</feature>
<proteinExistence type="predicted"/>
<keyword evidence="3" id="KW-1185">Reference proteome</keyword>
<name>A0A8X8Y802_SALSN</name>
<reference evidence="2" key="2">
    <citation type="submission" date="2020-08" db="EMBL/GenBank/DDBJ databases">
        <title>Plant Genome Project.</title>
        <authorList>
            <person name="Zhang R.-G."/>
        </authorList>
    </citation>
    <scope>NUCLEOTIDE SEQUENCE</scope>
    <source>
        <strain evidence="2">Huo1</strain>
        <tissue evidence="2">Leaf</tissue>
    </source>
</reference>
<gene>
    <name evidence="2" type="ORF">SASPL_112038</name>
</gene>
<protein>
    <submittedName>
        <fullName evidence="2">Uncharacterized protein</fullName>
    </submittedName>
</protein>
<dbReference type="EMBL" id="PNBA02000004">
    <property type="protein sequence ID" value="KAG6427791.1"/>
    <property type="molecule type" value="Genomic_DNA"/>
</dbReference>
<accession>A0A8X8Y802</accession>
<dbReference type="GO" id="GO:0007140">
    <property type="term" value="P:male meiotic nuclear division"/>
    <property type="evidence" value="ECO:0007669"/>
    <property type="project" value="TreeGrafter"/>
</dbReference>